<gene>
    <name evidence="2" type="primary">72</name>
    <name evidence="2" type="ORF">PBI_EAGLEEYE_72</name>
</gene>
<feature type="transmembrane region" description="Helical" evidence="1">
    <location>
        <begin position="20"/>
        <end position="40"/>
    </location>
</feature>
<dbReference type="KEGG" id="vg:18502834"/>
<keyword evidence="1" id="KW-0472">Membrane</keyword>
<feature type="transmembrane region" description="Helical" evidence="1">
    <location>
        <begin position="46"/>
        <end position="68"/>
    </location>
</feature>
<evidence type="ECO:0000256" key="1">
    <source>
        <dbReference type="SAM" id="Phobius"/>
    </source>
</evidence>
<keyword evidence="1" id="KW-0812">Transmembrane</keyword>
<sequence length="73" mass="8415">MVGLQLDTQQRRNMQLPIGLVLFIVFLVLKLTEVIDWSWWWIAAPIWIPLALLAFVYSATSAIAYTCYKKASK</sequence>
<name>W0LN29_9CAUD</name>
<keyword evidence="1" id="KW-1133">Transmembrane helix</keyword>
<evidence type="ECO:0000313" key="2">
    <source>
        <dbReference type="EMBL" id="AHG23852.1"/>
    </source>
</evidence>
<dbReference type="GeneID" id="18502834"/>
<protein>
    <recommendedName>
        <fullName evidence="4">Transmembrane Fragile-X-F protein</fullName>
    </recommendedName>
</protein>
<organism evidence="2 3">
    <name type="scientific">Mycobacterium phage EagleEye</name>
    <dbReference type="NCBI Taxonomy" id="1429759"/>
    <lineage>
        <taxon>Viruses</taxon>
        <taxon>Duplodnaviria</taxon>
        <taxon>Heunggongvirae</taxon>
        <taxon>Uroviricota</taxon>
        <taxon>Caudoviricetes</taxon>
        <taxon>Eagleeyevirus</taxon>
        <taxon>Eagleeyevirus eagleeye</taxon>
    </lineage>
</organism>
<proteinExistence type="predicted"/>
<evidence type="ECO:0008006" key="4">
    <source>
        <dbReference type="Google" id="ProtNLM"/>
    </source>
</evidence>
<dbReference type="Proteomes" id="UP000019119">
    <property type="component" value="Segment"/>
</dbReference>
<keyword evidence="3" id="KW-1185">Reference proteome</keyword>
<evidence type="ECO:0000313" key="3">
    <source>
        <dbReference type="Proteomes" id="UP000019119"/>
    </source>
</evidence>
<reference evidence="2 3" key="1">
    <citation type="submission" date="2013-11" db="EMBL/GenBank/DDBJ databases">
        <authorList>
            <person name="Awa H."/>
            <person name="Bernal J.T."/>
            <person name="Coelho R.E."/>
            <person name="Culpepper S.C."/>
            <person name="Devaraju V.S."/>
            <person name="Higgins R.T."/>
            <person name="Husein A.J."/>
            <person name="Johnston E.M."/>
            <person name="Jung J.A."/>
            <person name="Kanani-Hendijani T.A."/>
            <person name="Knapp R.E."/>
            <person name="Lepiocha N."/>
            <person name="McCarter A.J."/>
            <person name="Merlau P.R."/>
            <person name="Monfared M.S."/>
            <person name="Olney H.P."/>
            <person name="Pineda M.R."/>
            <person name="Pizzini S.E."/>
            <person name="Roberson D.J."/>
            <person name="Rodriguez J."/>
            <person name="Simpson N.A."/>
            <person name="Stevens S.C."/>
            <person name="Stroub-Tahmassi C.A."/>
            <person name="Syed N."/>
            <person name="Torres S.E."/>
            <person name="Townsend C.W."/>
            <person name="White X.E."/>
            <person name="Willette C.E."/>
            <person name="Deming K.E."/>
            <person name="Simon S.E."/>
            <person name="Benjamin R.C."/>
            <person name="Hughes L.E."/>
            <person name="Hale R.H."/>
            <person name="Lamson-Kim T."/>
            <person name="Visi D.H."/>
            <person name="Allen M.S."/>
            <person name="Bradley K.W."/>
            <person name="Clarke D.Q."/>
            <person name="Lewis M.F."/>
            <person name="Barker L.P."/>
            <person name="Bailey C."/>
            <person name="Asai D.J."/>
            <person name="Garber M.L."/>
            <person name="Bowman C.A."/>
            <person name="Russell D.A."/>
            <person name="Pope W.H."/>
            <person name="Jacobs-Sera D."/>
            <person name="Hendrix R.W."/>
            <person name="Hatfull G.F."/>
        </authorList>
    </citation>
    <scope>NUCLEOTIDE SEQUENCE [LARGE SCALE GENOMIC DNA]</scope>
</reference>
<dbReference type="EMBL" id="KF861510">
    <property type="protein sequence ID" value="AHG23852.1"/>
    <property type="molecule type" value="Genomic_DNA"/>
</dbReference>
<dbReference type="RefSeq" id="YP_009005814.1">
    <property type="nucleotide sequence ID" value="NC_023564.1"/>
</dbReference>
<accession>W0LN29</accession>